<keyword evidence="3" id="KW-1185">Reference proteome</keyword>
<name>A0AAV2IRD4_LYMST</name>
<evidence type="ECO:0000313" key="3">
    <source>
        <dbReference type="Proteomes" id="UP001497497"/>
    </source>
</evidence>
<reference evidence="2 3" key="1">
    <citation type="submission" date="2024-04" db="EMBL/GenBank/DDBJ databases">
        <authorList>
            <consortium name="Genoscope - CEA"/>
            <person name="William W."/>
        </authorList>
    </citation>
    <scope>NUCLEOTIDE SEQUENCE [LARGE SCALE GENOMIC DNA]</scope>
</reference>
<sequence>MRWEADLRNHYHVHGQRLSLLDREGLPSGWLAEDQQIVNVSSYAMKLALANKGSRRGQQHQGNLGKRASRDGEGPSDKGGAVSHRKATDLGALDDVTVRNNTKQRKRRRKKKVKDTGVMATVAPDAVAGGGKPRLGVTEKLVRTLQPTVKVR</sequence>
<dbReference type="Proteomes" id="UP001497497">
    <property type="component" value="Unassembled WGS sequence"/>
</dbReference>
<gene>
    <name evidence="2" type="ORF">GSLYS_00021171001</name>
</gene>
<organism evidence="2 3">
    <name type="scientific">Lymnaea stagnalis</name>
    <name type="common">Great pond snail</name>
    <name type="synonym">Helix stagnalis</name>
    <dbReference type="NCBI Taxonomy" id="6523"/>
    <lineage>
        <taxon>Eukaryota</taxon>
        <taxon>Metazoa</taxon>
        <taxon>Spiralia</taxon>
        <taxon>Lophotrochozoa</taxon>
        <taxon>Mollusca</taxon>
        <taxon>Gastropoda</taxon>
        <taxon>Heterobranchia</taxon>
        <taxon>Euthyneura</taxon>
        <taxon>Panpulmonata</taxon>
        <taxon>Hygrophila</taxon>
        <taxon>Lymnaeoidea</taxon>
        <taxon>Lymnaeidae</taxon>
        <taxon>Lymnaea</taxon>
    </lineage>
</organism>
<evidence type="ECO:0000313" key="2">
    <source>
        <dbReference type="EMBL" id="CAL1547854.1"/>
    </source>
</evidence>
<accession>A0AAV2IRD4</accession>
<evidence type="ECO:0000256" key="1">
    <source>
        <dbReference type="SAM" id="MobiDB-lite"/>
    </source>
</evidence>
<feature type="region of interest" description="Disordered" evidence="1">
    <location>
        <begin position="51"/>
        <end position="117"/>
    </location>
</feature>
<comment type="caution">
    <text evidence="2">The sequence shown here is derived from an EMBL/GenBank/DDBJ whole genome shotgun (WGS) entry which is preliminary data.</text>
</comment>
<proteinExistence type="predicted"/>
<protein>
    <submittedName>
        <fullName evidence="2">Uncharacterized protein</fullName>
    </submittedName>
</protein>
<dbReference type="AlphaFoldDB" id="A0AAV2IRD4"/>
<dbReference type="EMBL" id="CAXITT010001084">
    <property type="protein sequence ID" value="CAL1547854.1"/>
    <property type="molecule type" value="Genomic_DNA"/>
</dbReference>
<feature type="compositionally biased region" description="Basic residues" evidence="1">
    <location>
        <begin position="102"/>
        <end position="113"/>
    </location>
</feature>